<dbReference type="InterPro" id="IPR024787">
    <property type="entry name" value="EcsC"/>
</dbReference>
<proteinExistence type="predicted"/>
<name>A0A1I1RX30_9CLOT</name>
<evidence type="ECO:0000313" key="1">
    <source>
        <dbReference type="EMBL" id="SFD35210.1"/>
    </source>
</evidence>
<dbReference type="AlphaFoldDB" id="A0A1I1RX30"/>
<reference evidence="1 2" key="1">
    <citation type="submission" date="2016-10" db="EMBL/GenBank/DDBJ databases">
        <authorList>
            <person name="de Groot N.N."/>
        </authorList>
    </citation>
    <scope>NUCLEOTIDE SEQUENCE [LARGE SCALE GENOMIC DNA]</scope>
    <source>
        <strain evidence="1 2">DSM 12992</strain>
    </source>
</reference>
<dbReference type="OrthoDB" id="1852051at2"/>
<dbReference type="EMBL" id="FOMG01000035">
    <property type="protein sequence ID" value="SFD35210.1"/>
    <property type="molecule type" value="Genomic_DNA"/>
</dbReference>
<evidence type="ECO:0000313" key="2">
    <source>
        <dbReference type="Proteomes" id="UP000199263"/>
    </source>
</evidence>
<dbReference type="PANTHER" id="PTHR41260:SF1">
    <property type="entry name" value="PROTEIN ECSC"/>
    <property type="match status" value="1"/>
</dbReference>
<dbReference type="RefSeq" id="WP_090094137.1">
    <property type="nucleotide sequence ID" value="NZ_FOMG01000035.1"/>
</dbReference>
<dbReference type="PANTHER" id="PTHR41260">
    <property type="entry name" value="PROTEIN ECSC"/>
    <property type="match status" value="1"/>
</dbReference>
<accession>A0A1I1RX30</accession>
<dbReference type="STRING" id="119641.SAMN05421842_13521"/>
<dbReference type="Proteomes" id="UP000199263">
    <property type="component" value="Unassembled WGS sequence"/>
</dbReference>
<keyword evidence="2" id="KW-1185">Reference proteome</keyword>
<dbReference type="Pfam" id="PF12787">
    <property type="entry name" value="EcsC"/>
    <property type="match status" value="1"/>
</dbReference>
<organism evidence="1 2">
    <name type="scientific">Clostridium uliginosum</name>
    <dbReference type="NCBI Taxonomy" id="119641"/>
    <lineage>
        <taxon>Bacteria</taxon>
        <taxon>Bacillati</taxon>
        <taxon>Bacillota</taxon>
        <taxon>Clostridia</taxon>
        <taxon>Eubacteriales</taxon>
        <taxon>Clostridiaceae</taxon>
        <taxon>Clostridium</taxon>
    </lineage>
</organism>
<sequence>MRDKASKNKKIIEKQVKILMKQENKILNKKENTYINNKIAPIYKKIEERIPDKIIIMFQKAFEKGFYGVFEKGTMIIEKSYNSENLRNEYDINQYILSKDISNKNFKKIDKQVQKSNLINKSISTAEGAFLGILGIGMPDIPVFIGMILKTIYEICLHYGFEYKSEEEKIFILNIINTVVTKGKEKAKYSEETDKIGYNIDTCNGNKIDFNEMIKLTSENLSQSMIGSKVIQGIAIIGAYGGIDNYKLIRDVSKIASIKYKKRFLKKYKDKY</sequence>
<protein>
    <submittedName>
        <fullName evidence="1">EcsC protein family protein</fullName>
    </submittedName>
</protein>
<gene>
    <name evidence="1" type="ORF">SAMN05421842_13521</name>
</gene>